<dbReference type="InterPro" id="IPR011990">
    <property type="entry name" value="TPR-like_helical_dom_sf"/>
</dbReference>
<name>A0ABW2C1Y9_9PSEU</name>
<feature type="domain" description="HTH luxR-type" evidence="1">
    <location>
        <begin position="707"/>
        <end position="772"/>
    </location>
</feature>
<dbReference type="InterPro" id="IPR000792">
    <property type="entry name" value="Tscrpt_reg_LuxR_C"/>
</dbReference>
<dbReference type="InterPro" id="IPR058852">
    <property type="entry name" value="HTH_77"/>
</dbReference>
<dbReference type="Pfam" id="PF00196">
    <property type="entry name" value="GerE"/>
    <property type="match status" value="1"/>
</dbReference>
<evidence type="ECO:0000313" key="2">
    <source>
        <dbReference type="EMBL" id="MFC6868094.1"/>
    </source>
</evidence>
<dbReference type="Proteomes" id="UP001596337">
    <property type="component" value="Unassembled WGS sequence"/>
</dbReference>
<dbReference type="RefSeq" id="WP_345404628.1">
    <property type="nucleotide sequence ID" value="NZ_BAABLA010000118.1"/>
</dbReference>
<dbReference type="CDD" id="cd06170">
    <property type="entry name" value="LuxR_C_like"/>
    <property type="match status" value="1"/>
</dbReference>
<organism evidence="2 3">
    <name type="scientific">Haloechinothrix salitolerans</name>
    <dbReference type="NCBI Taxonomy" id="926830"/>
    <lineage>
        <taxon>Bacteria</taxon>
        <taxon>Bacillati</taxon>
        <taxon>Actinomycetota</taxon>
        <taxon>Actinomycetes</taxon>
        <taxon>Pseudonocardiales</taxon>
        <taxon>Pseudonocardiaceae</taxon>
        <taxon>Haloechinothrix</taxon>
    </lineage>
</organism>
<dbReference type="InterPro" id="IPR036388">
    <property type="entry name" value="WH-like_DNA-bd_sf"/>
</dbReference>
<keyword evidence="3" id="KW-1185">Reference proteome</keyword>
<dbReference type="EMBL" id="JBHSXX010000001">
    <property type="protein sequence ID" value="MFC6868094.1"/>
    <property type="molecule type" value="Genomic_DNA"/>
</dbReference>
<sequence length="782" mass="86744">MSASKSAGRAGNLPAELTSFIGRRHEIAEIKRLLSASRLVTLTGVGGAGKTRLSLRAAADLQRAFSDGVWLVELAALEDQALLSQTIASTLGLHDRTARWPVPALAEYLSDKRLLLVLDNCEHLRDACAVLVDTVLHAAPDVHILATSRQALGLTGEHIFQVPTMSMPEPDRPTPHDALGQYEAVNLFVDRAVAVRPDFEVTTENADTIVRVCQRLDGIPLAIELTAVRLRALDLGDLLDRLEDRFRLLTAGSPGVLPRHQTLRALIDWSNALCSERESIVWARLSVFSGGFDLTAAEAVCSDETIPEEDVVGLLAALVDKSIVIAEHHNGRLRYRLLETIRQYGLERLAANGDETAVRARHRDYFVGLVERAFTEWLGPDQETWLTTLLREHNNLRAAFEFCLTSRDHAATGVQMAGALWFFWIATGLTNEGRRWLERGLDVSGEASPVRARALWVCGYLCTIQEDLTAARPMIEECRSLGEQLDDVDAAAWAVQLTGMMAMSAGELADTRDALSEALERHRTNDNPLGILDTSFYLVVVTALLGELQDAVRIAEDAIALCDSRGERWLKSYMLWDLSLVAWQQSDYDKAAASAMAGLRLAREFNEQWVIAFCFEILAWTAHGERTLPRAARLFGAADRLWRRIGAPLFGMRHLVTFHEQQQEQAREALGGRRFDADFRDGTLMSTDDSIAFALDERELTRETTAASRHDTTLTRREREVANLIADGLSNKEIATKLVIARRTAEAHVEHILGKLGFSSRSQVAAWVAEQRGTELSAHEHH</sequence>
<reference evidence="3" key="1">
    <citation type="journal article" date="2019" name="Int. J. Syst. Evol. Microbiol.">
        <title>The Global Catalogue of Microorganisms (GCM) 10K type strain sequencing project: providing services to taxonomists for standard genome sequencing and annotation.</title>
        <authorList>
            <consortium name="The Broad Institute Genomics Platform"/>
            <consortium name="The Broad Institute Genome Sequencing Center for Infectious Disease"/>
            <person name="Wu L."/>
            <person name="Ma J."/>
        </authorList>
    </citation>
    <scope>NUCLEOTIDE SEQUENCE [LARGE SCALE GENOMIC DNA]</scope>
    <source>
        <strain evidence="3">KCTC 32255</strain>
    </source>
</reference>
<dbReference type="Pfam" id="PF13401">
    <property type="entry name" value="AAA_22"/>
    <property type="match status" value="1"/>
</dbReference>
<proteinExistence type="predicted"/>
<dbReference type="SUPFAM" id="SSF48452">
    <property type="entry name" value="TPR-like"/>
    <property type="match status" value="1"/>
</dbReference>
<dbReference type="Pfam" id="PF25872">
    <property type="entry name" value="HTH_77"/>
    <property type="match status" value="1"/>
</dbReference>
<dbReference type="PROSITE" id="PS50043">
    <property type="entry name" value="HTH_LUXR_2"/>
    <property type="match status" value="1"/>
</dbReference>
<dbReference type="Gene3D" id="3.40.50.300">
    <property type="entry name" value="P-loop containing nucleotide triphosphate hydrolases"/>
    <property type="match status" value="1"/>
</dbReference>
<dbReference type="SUPFAM" id="SSF52540">
    <property type="entry name" value="P-loop containing nucleoside triphosphate hydrolases"/>
    <property type="match status" value="1"/>
</dbReference>
<dbReference type="GO" id="GO:0005524">
    <property type="term" value="F:ATP binding"/>
    <property type="evidence" value="ECO:0007669"/>
    <property type="project" value="UniProtKB-KW"/>
</dbReference>
<gene>
    <name evidence="2" type="ORF">ACFQGD_13180</name>
</gene>
<dbReference type="Gene3D" id="1.10.10.10">
    <property type="entry name" value="Winged helix-like DNA-binding domain superfamily/Winged helix DNA-binding domain"/>
    <property type="match status" value="1"/>
</dbReference>
<dbReference type="PANTHER" id="PTHR47691:SF3">
    <property type="entry name" value="HTH-TYPE TRANSCRIPTIONAL REGULATOR RV0890C-RELATED"/>
    <property type="match status" value="1"/>
</dbReference>
<dbReference type="SUPFAM" id="SSF46894">
    <property type="entry name" value="C-terminal effector domain of the bipartite response regulators"/>
    <property type="match status" value="1"/>
</dbReference>
<dbReference type="SMART" id="SM00421">
    <property type="entry name" value="HTH_LUXR"/>
    <property type="match status" value="1"/>
</dbReference>
<keyword evidence="2" id="KW-0067">ATP-binding</keyword>
<evidence type="ECO:0000313" key="3">
    <source>
        <dbReference type="Proteomes" id="UP001596337"/>
    </source>
</evidence>
<dbReference type="InterPro" id="IPR049945">
    <property type="entry name" value="AAA_22"/>
</dbReference>
<protein>
    <submittedName>
        <fullName evidence="2">ATP-binding protein</fullName>
    </submittedName>
</protein>
<dbReference type="InterPro" id="IPR016032">
    <property type="entry name" value="Sig_transdc_resp-reg_C-effctor"/>
</dbReference>
<dbReference type="PRINTS" id="PR00038">
    <property type="entry name" value="HTHLUXR"/>
</dbReference>
<dbReference type="Gene3D" id="1.25.40.10">
    <property type="entry name" value="Tetratricopeptide repeat domain"/>
    <property type="match status" value="1"/>
</dbReference>
<accession>A0ABW2C1Y9</accession>
<dbReference type="InterPro" id="IPR027417">
    <property type="entry name" value="P-loop_NTPase"/>
</dbReference>
<dbReference type="PRINTS" id="PR00364">
    <property type="entry name" value="DISEASERSIST"/>
</dbReference>
<keyword evidence="2" id="KW-0547">Nucleotide-binding</keyword>
<evidence type="ECO:0000259" key="1">
    <source>
        <dbReference type="PROSITE" id="PS50043"/>
    </source>
</evidence>
<comment type="caution">
    <text evidence="2">The sequence shown here is derived from an EMBL/GenBank/DDBJ whole genome shotgun (WGS) entry which is preliminary data.</text>
</comment>
<dbReference type="PANTHER" id="PTHR47691">
    <property type="entry name" value="REGULATOR-RELATED"/>
    <property type="match status" value="1"/>
</dbReference>